<name>F7R0X3_9LACO</name>
<proteinExistence type="predicted"/>
<dbReference type="Proteomes" id="UP000002971">
    <property type="component" value="Unassembled WGS sequence"/>
</dbReference>
<reference evidence="1 2" key="1">
    <citation type="journal article" date="2011" name="J. Bacteriol.">
        <title>Genome Sequence of Lactobacillus ruminis SPM0211, Isolated from a Fecal Sample from a Healthy Korean.</title>
        <authorList>
            <person name="Lee S."/>
            <person name="Cho Y.J."/>
            <person name="Lee A.H."/>
            <person name="Chun J."/>
            <person name="Ha N.J."/>
            <person name="Ko G."/>
        </authorList>
    </citation>
    <scope>NUCLEOTIDE SEQUENCE [LARGE SCALE GENOMIC DNA]</scope>
    <source>
        <strain evidence="1 2">SPM0211</strain>
    </source>
</reference>
<gene>
    <name evidence="1" type="ORF">LRU_01330</name>
</gene>
<dbReference type="AlphaFoldDB" id="F7R0X3"/>
<evidence type="ECO:0000313" key="2">
    <source>
        <dbReference type="Proteomes" id="UP000002971"/>
    </source>
</evidence>
<sequence length="39" mass="4562">MSEVPSQRRSLIKVLMLFAEFKKFPQFIGNFRAMLTSVL</sequence>
<comment type="caution">
    <text evidence="1">The sequence shown here is derived from an EMBL/GenBank/DDBJ whole genome shotgun (WGS) entry which is preliminary data.</text>
</comment>
<protein>
    <submittedName>
        <fullName evidence="1">Uncharacterized protein</fullName>
    </submittedName>
</protein>
<accession>F7R0X3</accession>
<evidence type="ECO:0000313" key="1">
    <source>
        <dbReference type="EMBL" id="EGM51018.1"/>
    </source>
</evidence>
<organism evidence="1 2">
    <name type="scientific">Ligilactobacillus ruminis SPM0211</name>
    <dbReference type="NCBI Taxonomy" id="1040964"/>
    <lineage>
        <taxon>Bacteria</taxon>
        <taxon>Bacillati</taxon>
        <taxon>Bacillota</taxon>
        <taxon>Bacilli</taxon>
        <taxon>Lactobacillales</taxon>
        <taxon>Lactobacillaceae</taxon>
        <taxon>Ligilactobacillus</taxon>
    </lineage>
</organism>
<dbReference type="EMBL" id="AFOJ01000006">
    <property type="protein sequence ID" value="EGM51018.1"/>
    <property type="molecule type" value="Genomic_DNA"/>
</dbReference>